<evidence type="ECO:0000313" key="1">
    <source>
        <dbReference type="EMBL" id="OAY44171.1"/>
    </source>
</evidence>
<reference evidence="1" key="1">
    <citation type="submission" date="2016-02" db="EMBL/GenBank/DDBJ databases">
        <title>WGS assembly of Manihot esculenta.</title>
        <authorList>
            <person name="Bredeson J.V."/>
            <person name="Prochnik S.E."/>
            <person name="Lyons J.B."/>
            <person name="Schmutz J."/>
            <person name="Grimwood J."/>
            <person name="Vrebalov J."/>
            <person name="Bart R.S."/>
            <person name="Amuge T."/>
            <person name="Ferguson M.E."/>
            <person name="Green R."/>
            <person name="Putnam N."/>
            <person name="Stites J."/>
            <person name="Rounsley S."/>
            <person name="Rokhsar D.S."/>
        </authorList>
    </citation>
    <scope>NUCLEOTIDE SEQUENCE [LARGE SCALE GENOMIC DNA]</scope>
    <source>
        <tissue evidence="1">Leaf</tissue>
    </source>
</reference>
<organism evidence="1">
    <name type="scientific">Manihot esculenta</name>
    <name type="common">Cassava</name>
    <name type="synonym">Jatropha manihot</name>
    <dbReference type="NCBI Taxonomy" id="3983"/>
    <lineage>
        <taxon>Eukaryota</taxon>
        <taxon>Viridiplantae</taxon>
        <taxon>Streptophyta</taxon>
        <taxon>Embryophyta</taxon>
        <taxon>Tracheophyta</taxon>
        <taxon>Spermatophyta</taxon>
        <taxon>Magnoliopsida</taxon>
        <taxon>eudicotyledons</taxon>
        <taxon>Gunneridae</taxon>
        <taxon>Pentapetalae</taxon>
        <taxon>rosids</taxon>
        <taxon>fabids</taxon>
        <taxon>Malpighiales</taxon>
        <taxon>Euphorbiaceae</taxon>
        <taxon>Crotonoideae</taxon>
        <taxon>Manihoteae</taxon>
        <taxon>Manihot</taxon>
    </lineage>
</organism>
<dbReference type="PANTHER" id="PTHR45669">
    <property type="entry name" value="GLUTAREDOXIN DOMAIN-CONTAINING CYSTEINE-RICH PROTEIN CG12206-RELATED"/>
    <property type="match status" value="1"/>
</dbReference>
<evidence type="ECO:0008006" key="2">
    <source>
        <dbReference type="Google" id="ProtNLM"/>
    </source>
</evidence>
<dbReference type="AlphaFoldDB" id="A0A2C9VHG2"/>
<dbReference type="EMBL" id="CM004394">
    <property type="protein sequence ID" value="OAY44171.1"/>
    <property type="molecule type" value="Genomic_DNA"/>
</dbReference>
<name>A0A2C9VHG2_MANES</name>
<dbReference type="Pfam" id="PF23733">
    <property type="entry name" value="GRXCR1-2_C"/>
    <property type="match status" value="1"/>
</dbReference>
<protein>
    <recommendedName>
        <fullName evidence="2">Glutaredoxin domain-containing protein</fullName>
    </recommendedName>
</protein>
<dbReference type="PANTHER" id="PTHR45669:SF17">
    <property type="entry name" value="GLUTAREDOXIN DOMAIN-CONTAINING PROTEIN"/>
    <property type="match status" value="1"/>
</dbReference>
<gene>
    <name evidence="1" type="ORF">MANES_08G128300</name>
</gene>
<proteinExistence type="predicted"/>
<accession>A0A2C9VHG2</accession>
<sequence length="138" mass="15679">MYTVPQENDRLNREGNKKKVKCEGYGNWVLLERPGFEDYSTLRKEKRYLFLPVFIRGNRVGGAEVIKQMFEIVELAKVLDGFPRRQPGFVCEACGNVRFMPCGNCSGSRKVFDEDEGVPKSCLECNENGLIRCPDCGS</sequence>